<dbReference type="NCBIfam" id="NF002204">
    <property type="entry name" value="PRK01077.1"/>
    <property type="match status" value="1"/>
</dbReference>
<name>A0A7Y0L6Z5_9FIRM</name>
<feature type="active site" description="Nucleophile" evidence="7">
    <location>
        <position position="343"/>
    </location>
</feature>
<reference evidence="10 11" key="1">
    <citation type="submission" date="2020-04" db="EMBL/GenBank/DDBJ databases">
        <authorList>
            <person name="Zhang R."/>
            <person name="Schippers A."/>
        </authorList>
    </citation>
    <scope>NUCLEOTIDE SEQUENCE [LARGE SCALE GENOMIC DNA]</scope>
    <source>
        <strain evidence="10 11">DSM 109850</strain>
    </source>
</reference>
<keyword evidence="11" id="KW-1185">Reference proteome</keyword>
<dbReference type="UniPathway" id="UPA00148">
    <property type="reaction ID" value="UER00231"/>
</dbReference>
<evidence type="ECO:0000256" key="6">
    <source>
        <dbReference type="ARBA" id="ARBA00022962"/>
    </source>
</evidence>
<dbReference type="GO" id="GO:0009236">
    <property type="term" value="P:cobalamin biosynthetic process"/>
    <property type="evidence" value="ECO:0007669"/>
    <property type="project" value="UniProtKB-UniRule"/>
</dbReference>
<dbReference type="SUPFAM" id="SSF52540">
    <property type="entry name" value="P-loop containing nucleoside triphosphate hydrolases"/>
    <property type="match status" value="1"/>
</dbReference>
<evidence type="ECO:0000256" key="5">
    <source>
        <dbReference type="ARBA" id="ARBA00022842"/>
    </source>
</evidence>
<dbReference type="InterPro" id="IPR004484">
    <property type="entry name" value="CbiA/CobB_synth"/>
</dbReference>
<comment type="cofactor">
    <cofactor evidence="1 7">
        <name>Mg(2+)</name>
        <dbReference type="ChEBI" id="CHEBI:18420"/>
    </cofactor>
</comment>
<feature type="domain" description="CobQ/CobB/MinD/ParA nucleotide binding" evidence="8">
    <location>
        <begin position="17"/>
        <end position="200"/>
    </location>
</feature>
<comment type="pathway">
    <text evidence="7">Cofactor biosynthesis; adenosylcobalamin biosynthesis; cob(II)yrinate a,c-diamide from sirohydrochlorin (anaerobic route): step 10/10.</text>
</comment>
<gene>
    <name evidence="7" type="primary">cbiA</name>
    <name evidence="10" type="ORF">HIJ39_16275</name>
</gene>
<comment type="function">
    <text evidence="7">Catalyzes the ATP-dependent amidation of the two carboxylate groups at positions a and c of cobyrinate, using either L-glutamine or ammonia as the nitrogen source.</text>
</comment>
<keyword evidence="4 7" id="KW-0067">ATP-binding</keyword>
<evidence type="ECO:0000256" key="4">
    <source>
        <dbReference type="ARBA" id="ARBA00022840"/>
    </source>
</evidence>
<comment type="similarity">
    <text evidence="7">Belongs to the CobB/CbiA family.</text>
</comment>
<accession>A0A7Y0L6Z5</accession>
<feature type="domain" description="CobB/CobQ-like glutamine amidotransferase" evidence="9">
    <location>
        <begin position="259"/>
        <end position="448"/>
    </location>
</feature>
<keyword evidence="2 7" id="KW-0436">Ligase</keyword>
<comment type="domain">
    <text evidence="7">Comprises of two domains. The C-terminal domain contains the binding site for glutamine and catalyzes the hydrolysis of this substrate to glutamate and ammonia. The N-terminal domain is anticipated to bind ATP and cobyrinate and catalyzes the ultimate synthesis of the diamide product. The ammonia produced via the glutaminase domain is probably translocated to the adjacent domain via a molecular tunnel, where it reacts with an activated intermediate.</text>
</comment>
<evidence type="ECO:0000313" key="10">
    <source>
        <dbReference type="EMBL" id="NMP23891.1"/>
    </source>
</evidence>
<evidence type="ECO:0000256" key="3">
    <source>
        <dbReference type="ARBA" id="ARBA00022741"/>
    </source>
</evidence>
<evidence type="ECO:0000259" key="9">
    <source>
        <dbReference type="Pfam" id="PF07685"/>
    </source>
</evidence>
<keyword evidence="7" id="KW-0169">Cobalamin biosynthesis</keyword>
<dbReference type="SUPFAM" id="SSF52317">
    <property type="entry name" value="Class I glutamine amidotransferase-like"/>
    <property type="match status" value="1"/>
</dbReference>
<dbReference type="Proteomes" id="UP000533476">
    <property type="component" value="Unassembled WGS sequence"/>
</dbReference>
<dbReference type="CDD" id="cd03130">
    <property type="entry name" value="GATase1_CobB"/>
    <property type="match status" value="1"/>
</dbReference>
<dbReference type="EMBL" id="JABBVZ010000071">
    <property type="protein sequence ID" value="NMP23891.1"/>
    <property type="molecule type" value="Genomic_DNA"/>
</dbReference>
<dbReference type="InterPro" id="IPR027417">
    <property type="entry name" value="P-loop_NTPase"/>
</dbReference>
<evidence type="ECO:0000256" key="1">
    <source>
        <dbReference type="ARBA" id="ARBA00001946"/>
    </source>
</evidence>
<dbReference type="CDD" id="cd05388">
    <property type="entry name" value="CobB_N"/>
    <property type="match status" value="1"/>
</dbReference>
<comment type="caution">
    <text evidence="10">The sequence shown here is derived from an EMBL/GenBank/DDBJ whole genome shotgun (WGS) entry which is preliminary data.</text>
</comment>
<dbReference type="Pfam" id="PF07685">
    <property type="entry name" value="GATase_3"/>
    <property type="match status" value="1"/>
</dbReference>
<dbReference type="PANTHER" id="PTHR43873:SF1">
    <property type="entry name" value="COBYRINATE A,C-DIAMIDE SYNTHASE"/>
    <property type="match status" value="1"/>
</dbReference>
<dbReference type="InterPro" id="IPR002586">
    <property type="entry name" value="CobQ/CobB/MinD/ParA_Nub-bd_dom"/>
</dbReference>
<dbReference type="NCBIfam" id="TIGR00379">
    <property type="entry name" value="cobB"/>
    <property type="match status" value="1"/>
</dbReference>
<dbReference type="AlphaFoldDB" id="A0A7Y0L6Z5"/>
<evidence type="ECO:0000259" key="8">
    <source>
        <dbReference type="Pfam" id="PF01656"/>
    </source>
</evidence>
<protein>
    <recommendedName>
        <fullName evidence="7">Cobyrinate a,c-diamide synthase</fullName>
        <ecNumber evidence="7">6.3.5.11</ecNumber>
    </recommendedName>
    <alternativeName>
        <fullName evidence="7">Cobyrinic acid a,c-diamide synthetase</fullName>
    </alternativeName>
</protein>
<evidence type="ECO:0000256" key="7">
    <source>
        <dbReference type="HAMAP-Rule" id="MF_00027"/>
    </source>
</evidence>
<dbReference type="Pfam" id="PF01656">
    <property type="entry name" value="CbiA"/>
    <property type="match status" value="1"/>
</dbReference>
<evidence type="ECO:0000256" key="2">
    <source>
        <dbReference type="ARBA" id="ARBA00022598"/>
    </source>
</evidence>
<dbReference type="PROSITE" id="PS51274">
    <property type="entry name" value="GATASE_COBBQ"/>
    <property type="match status" value="1"/>
</dbReference>
<comment type="catalytic activity">
    <reaction evidence="7">
        <text>cob(II)yrinate + 2 L-glutamine + 2 ATP + 2 H2O = cob(II)yrinate a,c diamide + 2 L-glutamate + 2 ADP + 2 phosphate + 2 H(+)</text>
        <dbReference type="Rhea" id="RHEA:26289"/>
        <dbReference type="ChEBI" id="CHEBI:15377"/>
        <dbReference type="ChEBI" id="CHEBI:15378"/>
        <dbReference type="ChEBI" id="CHEBI:29985"/>
        <dbReference type="ChEBI" id="CHEBI:30616"/>
        <dbReference type="ChEBI" id="CHEBI:43474"/>
        <dbReference type="ChEBI" id="CHEBI:58359"/>
        <dbReference type="ChEBI" id="CHEBI:58537"/>
        <dbReference type="ChEBI" id="CHEBI:58894"/>
        <dbReference type="ChEBI" id="CHEBI:456216"/>
        <dbReference type="EC" id="6.3.5.11"/>
    </reaction>
</comment>
<dbReference type="EC" id="6.3.5.11" evidence="7"/>
<dbReference type="GO" id="GO:0042242">
    <property type="term" value="F:cobyrinic acid a,c-diamide synthase activity"/>
    <property type="evidence" value="ECO:0007669"/>
    <property type="project" value="UniProtKB-UniRule"/>
</dbReference>
<dbReference type="Gene3D" id="3.40.50.300">
    <property type="entry name" value="P-loop containing nucleotide triphosphate hydrolases"/>
    <property type="match status" value="1"/>
</dbReference>
<feature type="site" description="Increases nucleophilicity of active site Cys" evidence="7">
    <location>
        <position position="443"/>
    </location>
</feature>
<organism evidence="10 11">
    <name type="scientific">Sulfobacillus harzensis</name>
    <dbReference type="NCBI Taxonomy" id="2729629"/>
    <lineage>
        <taxon>Bacteria</taxon>
        <taxon>Bacillati</taxon>
        <taxon>Bacillota</taxon>
        <taxon>Clostridia</taxon>
        <taxon>Eubacteriales</taxon>
        <taxon>Clostridiales Family XVII. Incertae Sedis</taxon>
        <taxon>Sulfobacillus</taxon>
    </lineage>
</organism>
<proteinExistence type="inferred from homology"/>
<evidence type="ECO:0000313" key="11">
    <source>
        <dbReference type="Proteomes" id="UP000533476"/>
    </source>
</evidence>
<dbReference type="InterPro" id="IPR011698">
    <property type="entry name" value="GATase_3"/>
</dbReference>
<comment type="miscellaneous">
    <text evidence="7">The a and c carboxylates of cobyrinate are activated for nucleophilic attack via formation of a phosphorylated intermediate by ATP. CbiA catalyzes first the amidation of the c-carboxylate, and then that of the a-carboxylate.</text>
</comment>
<keyword evidence="3 7" id="KW-0547">Nucleotide-binding</keyword>
<keyword evidence="6 7" id="KW-0315">Glutamine amidotransferase</keyword>
<keyword evidence="5 7" id="KW-0460">Magnesium</keyword>
<dbReference type="HAMAP" id="MF_00027">
    <property type="entry name" value="CobB_CbiA"/>
    <property type="match status" value="1"/>
</dbReference>
<dbReference type="InterPro" id="IPR029062">
    <property type="entry name" value="Class_I_gatase-like"/>
</dbReference>
<dbReference type="GO" id="GO:0005524">
    <property type="term" value="F:ATP binding"/>
    <property type="evidence" value="ECO:0007669"/>
    <property type="project" value="UniProtKB-UniRule"/>
</dbReference>
<dbReference type="Gene3D" id="3.40.50.880">
    <property type="match status" value="1"/>
</dbReference>
<sequence>MVPHRGGSVVTGRLLIGAPASGNGKTTITLALMALLTSQGKRVQGFKVGPDYIDPSFHHLVTGRPSYNLDIWMGGEADVRRTFLRHSQDADISLIEGVMGLLDGVSSDANWGSSAHVAELLDCPVLLVLDIHAMARSAAAIVKGFQVLAGDATLAGVILNRVGSARHAAMVQSAIEQETGVPVLGFLRHDESVILPERHLGLVTAEETREDSRRKLDVAGQLLGENLDLDRLWRVAMADEHSELADPLPHWSRPAKRPRVAIAFDRAFNFYYPANLDLLTAMGAELLWFRPTLGERIPLGATHLYLGGGFPEEYVEDLVQHPGMMRDVRDRILSDGLPTLAECGGYMFLGEAIWSHGQRFPMVGAIPMETEMTPSLQELGYRELTVLSDGVFPSGSRFRGHAYHHSKIHRASGLVSAYAVSSARAPMAPEGHSSPTLLAGYSHLYFPSAPEAVRAWLEQGLD</sequence>
<dbReference type="PANTHER" id="PTHR43873">
    <property type="entry name" value="COBYRINATE A,C-DIAMIDE SYNTHASE"/>
    <property type="match status" value="1"/>
</dbReference>